<dbReference type="InterPro" id="IPR000719">
    <property type="entry name" value="Prot_kinase_dom"/>
</dbReference>
<dbReference type="GO" id="GO:0005829">
    <property type="term" value="C:cytosol"/>
    <property type="evidence" value="ECO:0007669"/>
    <property type="project" value="TreeGrafter"/>
</dbReference>
<dbReference type="GO" id="GO:0010506">
    <property type="term" value="P:regulation of autophagy"/>
    <property type="evidence" value="ECO:0007669"/>
    <property type="project" value="InterPro"/>
</dbReference>
<feature type="region of interest" description="Disordered" evidence="7">
    <location>
        <begin position="476"/>
        <end position="538"/>
    </location>
</feature>
<dbReference type="GO" id="GO:0000407">
    <property type="term" value="C:phagophore assembly site"/>
    <property type="evidence" value="ECO:0007669"/>
    <property type="project" value="TreeGrafter"/>
</dbReference>
<feature type="compositionally biased region" description="Polar residues" evidence="7">
    <location>
        <begin position="317"/>
        <end position="329"/>
    </location>
</feature>
<evidence type="ECO:0000256" key="4">
    <source>
        <dbReference type="ARBA" id="ARBA00022777"/>
    </source>
</evidence>
<dbReference type="GO" id="GO:0000045">
    <property type="term" value="P:autophagosome assembly"/>
    <property type="evidence" value="ECO:0007669"/>
    <property type="project" value="TreeGrafter"/>
</dbReference>
<dbReference type="InterPro" id="IPR045269">
    <property type="entry name" value="Atg1-like"/>
</dbReference>
<feature type="domain" description="Protein kinase" evidence="8">
    <location>
        <begin position="26"/>
        <end position="280"/>
    </location>
</feature>
<feature type="compositionally biased region" description="Low complexity" evidence="7">
    <location>
        <begin position="487"/>
        <end position="512"/>
    </location>
</feature>
<dbReference type="InterPro" id="IPR008271">
    <property type="entry name" value="Ser/Thr_kinase_AS"/>
</dbReference>
<dbReference type="InterPro" id="IPR017441">
    <property type="entry name" value="Protein_kinase_ATP_BS"/>
</dbReference>
<feature type="compositionally biased region" description="Polar residues" evidence="7">
    <location>
        <begin position="476"/>
        <end position="486"/>
    </location>
</feature>
<evidence type="ECO:0000256" key="1">
    <source>
        <dbReference type="ARBA" id="ARBA00011245"/>
    </source>
</evidence>
<sequence length="538" mass="63062">MRQQKEGQEQMSNSERNIKMVQQYKIYKDRILGKGTFGYVFQGENTKNKQIVAIKMVPLKEFKFKPEKIIPSLKNEIKNMQMLHHKNTVQLYDVIKTDNNLYMVVEFCNQGNLDKYIKQKNLSEEKCINIMFQIVEGFKCLNQNNIVHRDLKPENILLHDKTVKIADFGFSKVVEAGMDEPIITSFVGTPLYMSPQILQKQNYSSKTDIWSLGMIFYELIYTKRAWEGKSYCDLLDNILKKPLQFPEIPKVHQQTKQIIRRMLQQKEEDRISWEELFQFFSVENLRQVYSDFSNNSYLQHQQNLQLNQLYDQNQKQPHNPSSPTSTFSMKSEKIDEEEKQISGFSDKIHSDTNLNRMDEESNGSYPGIQQQKSQDSQDNDIMNESQMNGLLEYFTQNINVAQQFQLVLQLQQLLNRKRGQKLTITEVKQMVMDQLKPQSNVNNTQNQQFQQQQARGGLFANSNLMMQQQSLLFNRQNQNGQGHSPFQKQQQDQTSQSQQNNNSIIKQESSQNGNGNEMNFDQTYNNKQNGCYNIDDID</sequence>
<gene>
    <name evidence="9" type="ORF">TTHERM_00314920</name>
</gene>
<dbReference type="RefSeq" id="XP_001021283.1">
    <property type="nucleotide sequence ID" value="XM_001021283.2"/>
</dbReference>
<keyword evidence="10" id="KW-1185">Reference proteome</keyword>
<dbReference type="InterPro" id="IPR011009">
    <property type="entry name" value="Kinase-like_dom_sf"/>
</dbReference>
<dbReference type="SUPFAM" id="SSF56112">
    <property type="entry name" value="Protein kinase-like (PK-like)"/>
    <property type="match status" value="1"/>
</dbReference>
<organism evidence="9 10">
    <name type="scientific">Tetrahymena thermophila (strain SB210)</name>
    <dbReference type="NCBI Taxonomy" id="312017"/>
    <lineage>
        <taxon>Eukaryota</taxon>
        <taxon>Sar</taxon>
        <taxon>Alveolata</taxon>
        <taxon>Ciliophora</taxon>
        <taxon>Intramacronucleata</taxon>
        <taxon>Oligohymenophorea</taxon>
        <taxon>Hymenostomatida</taxon>
        <taxon>Tetrahymenina</taxon>
        <taxon>Tetrahymenidae</taxon>
        <taxon>Tetrahymena</taxon>
    </lineage>
</organism>
<dbReference type="GO" id="GO:0005524">
    <property type="term" value="F:ATP binding"/>
    <property type="evidence" value="ECO:0007669"/>
    <property type="project" value="UniProtKB-UniRule"/>
</dbReference>
<protein>
    <submittedName>
        <fullName evidence="9">Serine/Threonine kinase domain protein</fullName>
    </submittedName>
</protein>
<evidence type="ECO:0000259" key="8">
    <source>
        <dbReference type="PROSITE" id="PS50011"/>
    </source>
</evidence>
<keyword evidence="3 6" id="KW-0547">Nucleotide-binding</keyword>
<dbReference type="GeneID" id="7836103"/>
<evidence type="ECO:0000256" key="6">
    <source>
        <dbReference type="PROSITE-ProRule" id="PRU10141"/>
    </source>
</evidence>
<dbReference type="KEGG" id="tet:TTHERM_00314920"/>
<dbReference type="SMART" id="SM00220">
    <property type="entry name" value="S_TKc"/>
    <property type="match status" value="1"/>
</dbReference>
<dbReference type="Gene3D" id="1.10.510.10">
    <property type="entry name" value="Transferase(Phosphotransferase) domain 1"/>
    <property type="match status" value="1"/>
</dbReference>
<dbReference type="Pfam" id="PF00069">
    <property type="entry name" value="Pkinase"/>
    <property type="match status" value="1"/>
</dbReference>
<dbReference type="HOGENOM" id="CLU_000288_37_6_1"/>
<comment type="subunit">
    <text evidence="1">Monomer.</text>
</comment>
<dbReference type="OrthoDB" id="248923at2759"/>
<evidence type="ECO:0000313" key="9">
    <source>
        <dbReference type="EMBL" id="EAS01038.1"/>
    </source>
</evidence>
<dbReference type="Proteomes" id="UP000009168">
    <property type="component" value="Unassembled WGS sequence"/>
</dbReference>
<feature type="compositionally biased region" description="Polar residues" evidence="7">
    <location>
        <begin position="513"/>
        <end position="531"/>
    </location>
</feature>
<feature type="region of interest" description="Disordered" evidence="7">
    <location>
        <begin position="313"/>
        <end position="381"/>
    </location>
</feature>
<dbReference type="PANTHER" id="PTHR24348">
    <property type="entry name" value="SERINE/THREONINE-PROTEIN KINASE UNC-51-RELATED"/>
    <property type="match status" value="1"/>
</dbReference>
<dbReference type="EMBL" id="GG662605">
    <property type="protein sequence ID" value="EAS01038.1"/>
    <property type="molecule type" value="Genomic_DNA"/>
</dbReference>
<dbReference type="PROSITE" id="PS00107">
    <property type="entry name" value="PROTEIN_KINASE_ATP"/>
    <property type="match status" value="1"/>
</dbReference>
<accession>I7M973</accession>
<dbReference type="GO" id="GO:0004674">
    <property type="term" value="F:protein serine/threonine kinase activity"/>
    <property type="evidence" value="ECO:0007669"/>
    <property type="project" value="InterPro"/>
</dbReference>
<evidence type="ECO:0000256" key="3">
    <source>
        <dbReference type="ARBA" id="ARBA00022741"/>
    </source>
</evidence>
<proteinExistence type="predicted"/>
<dbReference type="PROSITE" id="PS50011">
    <property type="entry name" value="PROTEIN_KINASE_DOM"/>
    <property type="match status" value="1"/>
</dbReference>
<dbReference type="PROSITE" id="PS00108">
    <property type="entry name" value="PROTEIN_KINASE_ST"/>
    <property type="match status" value="1"/>
</dbReference>
<evidence type="ECO:0000313" key="10">
    <source>
        <dbReference type="Proteomes" id="UP000009168"/>
    </source>
</evidence>
<keyword evidence="5 6" id="KW-0067">ATP-binding</keyword>
<feature type="binding site" evidence="6">
    <location>
        <position position="60"/>
    </location>
    <ligand>
        <name>ATP</name>
        <dbReference type="ChEBI" id="CHEBI:30616"/>
    </ligand>
</feature>
<dbReference type="GO" id="GO:0005776">
    <property type="term" value="C:autophagosome"/>
    <property type="evidence" value="ECO:0007669"/>
    <property type="project" value="TreeGrafter"/>
</dbReference>
<dbReference type="STRING" id="312017.I7M973"/>
<keyword evidence="4 9" id="KW-0418">Kinase</keyword>
<dbReference type="PANTHER" id="PTHR24348:SF22">
    <property type="entry name" value="NON-SPECIFIC SERINE_THREONINE PROTEIN KINASE"/>
    <property type="match status" value="1"/>
</dbReference>
<dbReference type="eggNOG" id="KOG0595">
    <property type="taxonomic scope" value="Eukaryota"/>
</dbReference>
<name>I7M973_TETTS</name>
<dbReference type="FunFam" id="1.10.510.10:FF:000571">
    <property type="entry name" value="Maternal embryonic leucine zipper kinase"/>
    <property type="match status" value="1"/>
</dbReference>
<dbReference type="InParanoid" id="I7M973"/>
<reference evidence="10" key="1">
    <citation type="journal article" date="2006" name="PLoS Biol.">
        <title>Macronuclear genome sequence of the ciliate Tetrahymena thermophila, a model eukaryote.</title>
        <authorList>
            <person name="Eisen J.A."/>
            <person name="Coyne R.S."/>
            <person name="Wu M."/>
            <person name="Wu D."/>
            <person name="Thiagarajan M."/>
            <person name="Wortman J.R."/>
            <person name="Badger J.H."/>
            <person name="Ren Q."/>
            <person name="Amedeo P."/>
            <person name="Jones K.M."/>
            <person name="Tallon L.J."/>
            <person name="Delcher A.L."/>
            <person name="Salzberg S.L."/>
            <person name="Silva J.C."/>
            <person name="Haas B.J."/>
            <person name="Majoros W.H."/>
            <person name="Farzad M."/>
            <person name="Carlton J.M."/>
            <person name="Smith R.K. Jr."/>
            <person name="Garg J."/>
            <person name="Pearlman R.E."/>
            <person name="Karrer K.M."/>
            <person name="Sun L."/>
            <person name="Manning G."/>
            <person name="Elde N.C."/>
            <person name="Turkewitz A.P."/>
            <person name="Asai D.J."/>
            <person name="Wilkes D.E."/>
            <person name="Wang Y."/>
            <person name="Cai H."/>
            <person name="Collins K."/>
            <person name="Stewart B.A."/>
            <person name="Lee S.R."/>
            <person name="Wilamowska K."/>
            <person name="Weinberg Z."/>
            <person name="Ruzzo W.L."/>
            <person name="Wloga D."/>
            <person name="Gaertig J."/>
            <person name="Frankel J."/>
            <person name="Tsao C.-C."/>
            <person name="Gorovsky M.A."/>
            <person name="Keeling P.J."/>
            <person name="Waller R.F."/>
            <person name="Patron N.J."/>
            <person name="Cherry J.M."/>
            <person name="Stover N.A."/>
            <person name="Krieger C.J."/>
            <person name="del Toro C."/>
            <person name="Ryder H.F."/>
            <person name="Williamson S.C."/>
            <person name="Barbeau R.A."/>
            <person name="Hamilton E.P."/>
            <person name="Orias E."/>
        </authorList>
    </citation>
    <scope>NUCLEOTIDE SEQUENCE [LARGE SCALE GENOMIC DNA]</scope>
    <source>
        <strain evidence="10">SB210</strain>
    </source>
</reference>
<evidence type="ECO:0000256" key="7">
    <source>
        <dbReference type="SAM" id="MobiDB-lite"/>
    </source>
</evidence>
<keyword evidence="2" id="KW-0808">Transferase</keyword>
<dbReference type="GO" id="GO:0016020">
    <property type="term" value="C:membrane"/>
    <property type="evidence" value="ECO:0007669"/>
    <property type="project" value="TreeGrafter"/>
</dbReference>
<dbReference type="AlphaFoldDB" id="I7M973"/>
<evidence type="ECO:0000256" key="5">
    <source>
        <dbReference type="ARBA" id="ARBA00022840"/>
    </source>
</evidence>
<evidence type="ECO:0000256" key="2">
    <source>
        <dbReference type="ARBA" id="ARBA00022679"/>
    </source>
</evidence>